<dbReference type="InterPro" id="IPR050490">
    <property type="entry name" value="Bact_solute-bd_prot1"/>
</dbReference>
<dbReference type="EMBL" id="QRDZ01000010">
    <property type="protein sequence ID" value="RED76839.1"/>
    <property type="molecule type" value="Genomic_DNA"/>
</dbReference>
<dbReference type="Pfam" id="PF01547">
    <property type="entry name" value="SBP_bac_1"/>
    <property type="match status" value="1"/>
</dbReference>
<feature type="compositionally biased region" description="Low complexity" evidence="1">
    <location>
        <begin position="29"/>
        <end position="49"/>
    </location>
</feature>
<organism evidence="3 4">
    <name type="scientific">Cohnella phaseoli</name>
    <dbReference type="NCBI Taxonomy" id="456490"/>
    <lineage>
        <taxon>Bacteria</taxon>
        <taxon>Bacillati</taxon>
        <taxon>Bacillota</taxon>
        <taxon>Bacilli</taxon>
        <taxon>Bacillales</taxon>
        <taxon>Paenibacillaceae</taxon>
        <taxon>Cohnella</taxon>
    </lineage>
</organism>
<dbReference type="RefSeq" id="WP_181917692.1">
    <property type="nucleotide sequence ID" value="NZ_QRDZ01000010.1"/>
</dbReference>
<sequence length="439" mass="48518">MKLVSTKTMLAAIMATMLLLTACGNSNNQTNGTTTPSSANSSPSAGGSPEPEKQENVELKVINFRVEDKAFFDEVNQAFEAKYPHIKIKYDAVPTKDWAAFKEARITTGDVDIMGSGGEADIYNPALRQQMADIGQHPFFDQFYPDALKAGQLDGKQYFLPMSSIALVTFYNKKIFADLGLSVPRTWDEFVSVSEKLKSGGIEPIMYGGKDQWPINMVIGALEAGIVRSQDPAFYDKMKTEETKFTDPAWVEVFEKLGVISKYMIKNSLGLDYGQAPGLFAQGKAAMMIDGSWSLSQIEDAKPNFEVGAFLLPGSNDEEANGIATTKFGFGWNIYSGSKNKEAAVTYLEFIMEPANYQKYMDMVRMLPVIDGIQVTSPVANEVSALLKKQMPIWELYRIPGAKYEFERIGVEIIMNRLTAAEAADQSQQALIGSKSNWQ</sequence>
<feature type="chain" id="PRO_5038742966" evidence="2">
    <location>
        <begin position="23"/>
        <end position="439"/>
    </location>
</feature>
<keyword evidence="4" id="KW-1185">Reference proteome</keyword>
<keyword evidence="2" id="KW-0732">Signal</keyword>
<dbReference type="SUPFAM" id="SSF53850">
    <property type="entry name" value="Periplasmic binding protein-like II"/>
    <property type="match status" value="1"/>
</dbReference>
<dbReference type="InterPro" id="IPR006059">
    <property type="entry name" value="SBP"/>
</dbReference>
<proteinExistence type="predicted"/>
<evidence type="ECO:0000313" key="3">
    <source>
        <dbReference type="EMBL" id="RED76839.1"/>
    </source>
</evidence>
<evidence type="ECO:0000313" key="4">
    <source>
        <dbReference type="Proteomes" id="UP000256977"/>
    </source>
</evidence>
<protein>
    <submittedName>
        <fullName evidence="3">Raffinose/stachyose/melibiose transport system substrate-binding protein</fullName>
    </submittedName>
</protein>
<dbReference type="PANTHER" id="PTHR43649">
    <property type="entry name" value="ARABINOSE-BINDING PROTEIN-RELATED"/>
    <property type="match status" value="1"/>
</dbReference>
<gene>
    <name evidence="3" type="ORF">DFP98_11058</name>
</gene>
<reference evidence="3 4" key="1">
    <citation type="submission" date="2018-07" db="EMBL/GenBank/DDBJ databases">
        <title>Genomic Encyclopedia of Type Strains, Phase III (KMG-III): the genomes of soil and plant-associated and newly described type strains.</title>
        <authorList>
            <person name="Whitman W."/>
        </authorList>
    </citation>
    <scope>NUCLEOTIDE SEQUENCE [LARGE SCALE GENOMIC DNA]</scope>
    <source>
        <strain evidence="3 4">CECT 7287</strain>
    </source>
</reference>
<comment type="caution">
    <text evidence="3">The sequence shown here is derived from an EMBL/GenBank/DDBJ whole genome shotgun (WGS) entry which is preliminary data.</text>
</comment>
<dbReference type="PROSITE" id="PS51257">
    <property type="entry name" value="PROKAR_LIPOPROTEIN"/>
    <property type="match status" value="1"/>
</dbReference>
<dbReference type="Gene3D" id="3.40.190.10">
    <property type="entry name" value="Periplasmic binding protein-like II"/>
    <property type="match status" value="2"/>
</dbReference>
<feature type="region of interest" description="Disordered" evidence="1">
    <location>
        <begin position="29"/>
        <end position="54"/>
    </location>
</feature>
<name>A0A3D9JST2_9BACL</name>
<feature type="signal peptide" evidence="2">
    <location>
        <begin position="1"/>
        <end position="22"/>
    </location>
</feature>
<dbReference type="AlphaFoldDB" id="A0A3D9JST2"/>
<dbReference type="Proteomes" id="UP000256977">
    <property type="component" value="Unassembled WGS sequence"/>
</dbReference>
<evidence type="ECO:0000256" key="1">
    <source>
        <dbReference type="SAM" id="MobiDB-lite"/>
    </source>
</evidence>
<evidence type="ECO:0000256" key="2">
    <source>
        <dbReference type="SAM" id="SignalP"/>
    </source>
</evidence>
<accession>A0A3D9JST2</accession>